<dbReference type="SUPFAM" id="SSF48371">
    <property type="entry name" value="ARM repeat"/>
    <property type="match status" value="1"/>
</dbReference>
<dbReference type="Pfam" id="PF00569">
    <property type="entry name" value="ZZ"/>
    <property type="match status" value="1"/>
</dbReference>
<feature type="region of interest" description="UBR4 E3 catalytic module" evidence="14">
    <location>
        <begin position="4226"/>
        <end position="4488"/>
    </location>
</feature>
<feature type="region of interest" description="Disordered" evidence="15">
    <location>
        <begin position="3707"/>
        <end position="3756"/>
    </location>
</feature>
<dbReference type="FunFam" id="3.30.60.90:FF:000010">
    <property type="entry name" value="auxin transport protein BIG"/>
    <property type="match status" value="1"/>
</dbReference>
<evidence type="ECO:0000256" key="11">
    <source>
        <dbReference type="ARBA" id="ARBA00070858"/>
    </source>
</evidence>
<accession>A0AAV9B7J3</accession>
<keyword evidence="5" id="KW-0479">Metal-binding</keyword>
<feature type="domain" description="ZZ-type" evidence="16">
    <location>
        <begin position="2504"/>
        <end position="2563"/>
    </location>
</feature>
<dbReference type="PROSITE" id="PS51157">
    <property type="entry name" value="ZF_UBR"/>
    <property type="match status" value="1"/>
</dbReference>
<dbReference type="InterPro" id="IPR016024">
    <property type="entry name" value="ARM-type_fold"/>
</dbReference>
<comment type="subcellular location">
    <subcellularLocation>
        <location evidence="1">Membrane</location>
        <topology evidence="1">Multi-pass membrane protein</topology>
    </subcellularLocation>
</comment>
<evidence type="ECO:0000256" key="1">
    <source>
        <dbReference type="ARBA" id="ARBA00004141"/>
    </source>
</evidence>
<dbReference type="Proteomes" id="UP001179952">
    <property type="component" value="Unassembled WGS sequence"/>
</dbReference>
<keyword evidence="3" id="KW-0217">Developmental protein</keyword>
<feature type="region of interest" description="Disordered" evidence="15">
    <location>
        <begin position="3036"/>
        <end position="3069"/>
    </location>
</feature>
<protein>
    <recommendedName>
        <fullName evidence="11">Auxin transport protein BIG</fullName>
    </recommendedName>
</protein>
<evidence type="ECO:0000256" key="6">
    <source>
        <dbReference type="ARBA" id="ARBA00022771"/>
    </source>
</evidence>
<keyword evidence="4" id="KW-0812">Transmembrane</keyword>
<dbReference type="EMBL" id="JAUJYN010000004">
    <property type="protein sequence ID" value="KAK1272655.1"/>
    <property type="molecule type" value="Genomic_DNA"/>
</dbReference>
<evidence type="ECO:0000259" key="17">
    <source>
        <dbReference type="PROSITE" id="PS51157"/>
    </source>
</evidence>
<feature type="region of interest" description="Disordered" evidence="15">
    <location>
        <begin position="1448"/>
        <end position="1484"/>
    </location>
</feature>
<dbReference type="GO" id="GO:0008270">
    <property type="term" value="F:zinc ion binding"/>
    <property type="evidence" value="ECO:0007669"/>
    <property type="project" value="UniProtKB-KW"/>
</dbReference>
<gene>
    <name evidence="18" type="ORF">QJS04_geneDACA016532</name>
</gene>
<dbReference type="CDD" id="cd02249">
    <property type="entry name" value="ZZ"/>
    <property type="match status" value="1"/>
</dbReference>
<evidence type="ECO:0000256" key="7">
    <source>
        <dbReference type="ARBA" id="ARBA00022833"/>
    </source>
</evidence>
<keyword evidence="6 12" id="KW-0863">Zinc-finger</keyword>
<dbReference type="SMART" id="SM00291">
    <property type="entry name" value="ZnF_ZZ"/>
    <property type="match status" value="1"/>
</dbReference>
<comment type="similarity">
    <text evidence="2 14">Belongs to the UBR4 family.</text>
</comment>
<keyword evidence="9" id="KW-0472">Membrane</keyword>
<name>A0AAV9B7J3_ACOGR</name>
<dbReference type="InterPro" id="IPR003126">
    <property type="entry name" value="Znf_UBR"/>
</dbReference>
<dbReference type="PANTHER" id="PTHR21725">
    <property type="entry name" value="E3 UBIQUITIN-PROTEIN LIGASE UBR4"/>
    <property type="match status" value="1"/>
</dbReference>
<dbReference type="InterPro" id="IPR045189">
    <property type="entry name" value="UBR4-like"/>
</dbReference>
<evidence type="ECO:0000256" key="14">
    <source>
        <dbReference type="PROSITE-ProRule" id="PRU01388"/>
    </source>
</evidence>
<evidence type="ECO:0000313" key="18">
    <source>
        <dbReference type="EMBL" id="KAK1272655.1"/>
    </source>
</evidence>
<evidence type="ECO:0000259" key="16">
    <source>
        <dbReference type="PROSITE" id="PS50135"/>
    </source>
</evidence>
<dbReference type="CDD" id="cd19681">
    <property type="entry name" value="UBR-box_BIG_like"/>
    <property type="match status" value="1"/>
</dbReference>
<keyword evidence="10" id="KW-0927">Auxin signaling pathway</keyword>
<dbReference type="InterPro" id="IPR056530">
    <property type="entry name" value="UBR4-like_dom"/>
</dbReference>
<keyword evidence="7" id="KW-0862">Zinc</keyword>
<evidence type="ECO:0000256" key="15">
    <source>
        <dbReference type="SAM" id="MobiDB-lite"/>
    </source>
</evidence>
<dbReference type="Pfam" id="PF13764">
    <property type="entry name" value="E3_UbLigase_R4"/>
    <property type="match status" value="1"/>
</dbReference>
<comment type="caution">
    <text evidence="18">The sequence shown here is derived from an EMBL/GenBank/DDBJ whole genome shotgun (WGS) entry which is preliminary data.</text>
</comment>
<evidence type="ECO:0000256" key="10">
    <source>
        <dbReference type="ARBA" id="ARBA00023294"/>
    </source>
</evidence>
<feature type="domain" description="UBR-type" evidence="17">
    <location>
        <begin position="1492"/>
        <end position="1563"/>
    </location>
</feature>
<dbReference type="PROSITE" id="PS52043">
    <property type="entry name" value="UBR4_E3"/>
    <property type="match status" value="1"/>
</dbReference>
<evidence type="ECO:0000256" key="8">
    <source>
        <dbReference type="ARBA" id="ARBA00022989"/>
    </source>
</evidence>
<evidence type="ECO:0000256" key="3">
    <source>
        <dbReference type="ARBA" id="ARBA00022473"/>
    </source>
</evidence>
<dbReference type="SUPFAM" id="SSF101908">
    <property type="entry name" value="Putative isomerase YbhE"/>
    <property type="match status" value="1"/>
</dbReference>
<dbReference type="GO" id="GO:0005829">
    <property type="term" value="C:cytosol"/>
    <property type="evidence" value="ECO:0007669"/>
    <property type="project" value="TreeGrafter"/>
</dbReference>
<evidence type="ECO:0000256" key="12">
    <source>
        <dbReference type="PROSITE-ProRule" id="PRU00228"/>
    </source>
</evidence>
<evidence type="ECO:0000256" key="13">
    <source>
        <dbReference type="PROSITE-ProRule" id="PRU00508"/>
    </source>
</evidence>
<evidence type="ECO:0000256" key="5">
    <source>
        <dbReference type="ARBA" id="ARBA00022723"/>
    </source>
</evidence>
<organism evidence="18 19">
    <name type="scientific">Acorus gramineus</name>
    <name type="common">Dwarf sweet flag</name>
    <dbReference type="NCBI Taxonomy" id="55184"/>
    <lineage>
        <taxon>Eukaryota</taxon>
        <taxon>Viridiplantae</taxon>
        <taxon>Streptophyta</taxon>
        <taxon>Embryophyta</taxon>
        <taxon>Tracheophyta</taxon>
        <taxon>Spermatophyta</taxon>
        <taxon>Magnoliopsida</taxon>
        <taxon>Liliopsida</taxon>
        <taxon>Acoraceae</taxon>
        <taxon>Acorus</taxon>
    </lineage>
</organism>
<dbReference type="InterPro" id="IPR025704">
    <property type="entry name" value="E3_Ub_ligase_UBR4_C"/>
</dbReference>
<dbReference type="GO" id="GO:0009926">
    <property type="term" value="P:auxin polar transport"/>
    <property type="evidence" value="ECO:0007669"/>
    <property type="project" value="TreeGrafter"/>
</dbReference>
<dbReference type="PROSITE" id="PS50135">
    <property type="entry name" value="ZF_ZZ_2"/>
    <property type="match status" value="1"/>
</dbReference>
<dbReference type="GO" id="GO:0016020">
    <property type="term" value="C:membrane"/>
    <property type="evidence" value="ECO:0007669"/>
    <property type="project" value="UniProtKB-SubCell"/>
</dbReference>
<keyword evidence="19" id="KW-1185">Reference proteome</keyword>
<reference evidence="18" key="1">
    <citation type="journal article" date="2023" name="Nat. Commun.">
        <title>Diploid and tetraploid genomes of Acorus and the evolution of monocots.</title>
        <authorList>
            <person name="Ma L."/>
            <person name="Liu K.W."/>
            <person name="Li Z."/>
            <person name="Hsiao Y.Y."/>
            <person name="Qi Y."/>
            <person name="Fu T."/>
            <person name="Tang G.D."/>
            <person name="Zhang D."/>
            <person name="Sun W.H."/>
            <person name="Liu D.K."/>
            <person name="Li Y."/>
            <person name="Chen G.Z."/>
            <person name="Liu X.D."/>
            <person name="Liao X.Y."/>
            <person name="Jiang Y.T."/>
            <person name="Yu X."/>
            <person name="Hao Y."/>
            <person name="Huang J."/>
            <person name="Zhao X.W."/>
            <person name="Ke S."/>
            <person name="Chen Y.Y."/>
            <person name="Wu W.L."/>
            <person name="Hsu J.L."/>
            <person name="Lin Y.F."/>
            <person name="Huang M.D."/>
            <person name="Li C.Y."/>
            <person name="Huang L."/>
            <person name="Wang Z.W."/>
            <person name="Zhao X."/>
            <person name="Zhong W.Y."/>
            <person name="Peng D.H."/>
            <person name="Ahmad S."/>
            <person name="Lan S."/>
            <person name="Zhang J.S."/>
            <person name="Tsai W.C."/>
            <person name="Van de Peer Y."/>
            <person name="Liu Z.J."/>
        </authorList>
    </citation>
    <scope>NUCLEOTIDE SEQUENCE</scope>
    <source>
        <strain evidence="18">SCP</strain>
    </source>
</reference>
<evidence type="ECO:0000256" key="9">
    <source>
        <dbReference type="ARBA" id="ARBA00023136"/>
    </source>
</evidence>
<evidence type="ECO:0000313" key="19">
    <source>
        <dbReference type="Proteomes" id="UP001179952"/>
    </source>
</evidence>
<dbReference type="InterPro" id="IPR000433">
    <property type="entry name" value="Znf_ZZ"/>
</dbReference>
<proteinExistence type="inferred from homology"/>
<feature type="compositionally biased region" description="Acidic residues" evidence="15">
    <location>
        <begin position="1458"/>
        <end position="1468"/>
    </location>
</feature>
<feature type="compositionally biased region" description="Basic and acidic residues" evidence="15">
    <location>
        <begin position="3059"/>
        <end position="3069"/>
    </location>
</feature>
<dbReference type="GO" id="GO:0009734">
    <property type="term" value="P:auxin-activated signaling pathway"/>
    <property type="evidence" value="ECO:0007669"/>
    <property type="project" value="UniProtKB-KW"/>
</dbReference>
<dbReference type="GO" id="GO:0009506">
    <property type="term" value="C:plasmodesma"/>
    <property type="evidence" value="ECO:0007669"/>
    <property type="project" value="TreeGrafter"/>
</dbReference>
<feature type="zinc finger region" description="UBR-type" evidence="13">
    <location>
        <begin position="1492"/>
        <end position="1563"/>
    </location>
</feature>
<dbReference type="Pfam" id="PF24079">
    <property type="entry name" value="UBR4"/>
    <property type="match status" value="1"/>
</dbReference>
<keyword evidence="8" id="KW-1133">Transmembrane helix</keyword>
<dbReference type="PANTHER" id="PTHR21725:SF1">
    <property type="entry name" value="E3 UBIQUITIN-PROTEIN LIGASE UBR4"/>
    <property type="match status" value="1"/>
</dbReference>
<dbReference type="InterPro" id="IPR043145">
    <property type="entry name" value="Znf_ZZ_sf"/>
</dbReference>
<evidence type="ECO:0000256" key="4">
    <source>
        <dbReference type="ARBA" id="ARBA00022692"/>
    </source>
</evidence>
<sequence>MVMVRAKKDGGGGVENVEDLVIRVVEQSLEFCVCYLERASIGNGEDLNLENDVIQLLKVASIDGRSNEFDISHLINIHIVSLRSILQTRVKMETDKYVRCNLQGTNCLKDAKPVDRVLITLATECLQSDTLATRVTELPFHQDLNSVVSLAQHWAVVHLRCIHRLIRLFNKLLLPPIISEEQLDDVFFTKLSFGSNIIKLLGRISKDIPYVHPELLHAIVDCIDTLSGLFKLRCNFANHSSPRKENNFSCIALQLMEEFLELVEIIFCDGNIFQNIRTCLVASMLNLLDSTVWRYDKASSPTRSPLIYSSQIVIYLLKLVRDVRDQTSHSHHWKEQFDIDPSGLCSDNGTSSLSYHIHSMEVCMHKNYTCDEHLRILFPASEQWVDNLMHLVFFLHVEGVKSRPTVERSRSNSGKGCGQPDLDSVVIHEDEALFGNLFSEVGRPIGGSSDVHDQPSVIVNGMAGSCQLPIQAAIDLLSFLRGCIFSPEWESAVYEDACKKIGEAHITYLLSILQCRNCSSDEKTSDFGVACQTQKTSAHISEACFELLHTLLLQHALSHTLEEYFIDQVLRVENGLHIYNDYTLTLLARAYICRGSSVGHLSFKIYKKYVNFILEKVKVIPSSFLERKEFYGSLPGVFHIEILLMAFHLSSEDEKSALAEFLCASLEQITAPLSEFNGTHLSCWGLLVSRLILVLRHMMLYPRTCPSWLLLHLKSKLRGTPAGASQSDSLNHPLSSWVSMMVPNIMGHNINEIPSVGELLHQLIDVASPFVNCKDENALQRLCVSWDELFESLSCILGFWRGQKAEAIEDLIVERYVFVLCWGTISSVSYIHHPPVPVNNSHTLDLSKTSSFFLFAHLLVSSNNGVTCKDVNLSEVIVCSLKQLHSMHLAVDDIALQDWDFSRYGTWFSLILSLLGVGTHYFAIKNFTVEAEPHWMEHLSEDSLIIPVAEDLLSNIFQGDQVGWLFEILSSFLCKYLQVLQKAFLSTFDRSRSNADKFSPMLLLKHTGFDKCKQNELLVKSGCSSQLESICSILPQLDGITSKDEKGGLDRVFHRCLFHGFPLNSETSSGILFSCILSIREIVLALDGLVKIKDAGVKIDIEVGVLNQLLQSIMFVKSDKIFQCIYDKCEHIYHNLSSYKDEWLDNSSLFVLKQMEGFLAEMNLMAANDEDSHELVVTSIVDFIEDLQKDQSKSRMLKFFLLAEEQDMEFYGGQNGNMLVLINALDKCYSETVNLKVLNFFVDLLTGDSCPSLKEKILKKFIEMDLSCLSFWLEKRLLGCMIEASPGIITGKGCSAALRESTMNFVLLLVSSSSDILSKSLHSQFSQAVLMLLDNAFTFYDIHTAKGYFSFMVQLLNEESSMKQLLGKTVVLIEKLAGDENQLNGLKYLFDFLGIVLSDSGTNNSSVDKNSGKSWSTNIYGGGCVVSKPVGSGKNSDALILASNQETGPASIDCDATSMDEDEDDGTSDGEVASVDKDEEDDSNSERALASKVCTFTSSGSNFMEQHWYFCYTCDLTVSKGCCSVCAKVCHRGHRVVYSRSSRFFCDCGAGGVRGSSCQCLEPRKLIGSNNASSGNNNAPSRSINGFQAFFPFSKIGDQTAESDSDLDDDICLNDDSLKLNIPKEMCEGLPVLLEDLDIESRVLEICNKLLPALNCKRDSYLSKDKKIMLGEDKVLSHNVDLFQLKKAYKSGSLDLKIKADYSNAKELKYHLSSGSLMKCLLSVNTRGRLAAGEGDKVAVFDVGQLIGQPTVAPVTPDKTNVKPLSKNIVRFEIVHLIFNPLAENYLVVAGYEDCQVLTVNPRGEVTDRLAIELALQGAYIRRVDWVPGSQVQLMVVTNMFVKIYDLSQDNISPGHYFTLPNDFIVDAALVVAPMGRLFLLVLSERGSLYRLELSMEDDVGAKPLKDVVHIPNRNIQSKGLSLYFSSTYRLVFLSYQDGTTLIGRLNAHATSLTEISDVLEEDQDGKPRPAGMHHWKELLVGSGVFACYSSLKSNAAFTVSLGTNEVHVQNMRYAVGSALPSVGITAYKTLSKDKTHCLVLHEDGSLQIYSHIPVESDSAANVNSGQARKLGSGILANQAYAALNPEFPLDFFEKTVCITPDVKLSSEAIKNNDSEAAKQSLTSDDGFLESHSPAGFKRVIKLDEGMRSWYDIPFTIAESLLADEEFTISVGPTFNGSALPRIDSLEIYGRAKDEFGWKEKMDALLDMESQAHGSNSGVPQAHKKCRNVQTASVQEQVLSDALKLLSRFYSMCRSKACSEIEEANLELNNLKCKKLLEKIFEGDGETLVQSSACHVLQAVFPKKEIYYHVKDTMRLCGVVNSSSKLASRIGDGSPAGGGLIQEFAAQMHVVSKIAMHRRENLAAFLEINGSGVVDGLMQVLWGILDVERPDTQTINSIIVPSVELIYSYAECLALHGSDSDALSVRPAVILLKKLLFSPYEAVQTSSSLAISSRLLQVPFPKQTLLATDDSVENPMSAQIPSDIAGATRGNSQVMIEEDSATSSVQYCCDGCSAVPILRRRWHCNVCPDFDLCESCYEVMDADRLPLPHSRNHPMSAIPIEMDSLVGDGNEIQLSMDELSDAGLLQAAGAINSQNSPSVIHVLEPNEAGDFPSSMNNQRIVSISASKRAVNSLLLRQLVWELKGWMEITSGPRAIPIMQLFYRLSSAVGGPFMDSAQPENLDLEKFVRWFLDEINLDKPFIIKPRTFFGEVVILVFMFFTLMLRNWHQPGTESSQSKSSLTIDTQDKGIVHPSSISPAPLSCDDKDKNEFTSQLLRACSVLRQQAFVNYLMDILQQLVHIFKSLPASLDSVYGSGSGCGALLTIRRDLPAGNFLPFFSDSYAKAHRSDFFMDYHRLLLENTFRLLYSLVRPEKHDKSIEKDKASKTSVGKDLKLDGYQDVLCSYISNPNTTFVRRYARRLFLHLCGSKTHYYNVRDAWQLSNEVRKFYKLAKKSGNFQNLVPYERSVKLVRCLSAISEVASARPRNWQKYCLRHGEILSSLMQAIFCFGEESVIQTLKLLNLAFYTGKEIGHSRVEAGDASMNPNKAGIESSEPRKKKKSDDGNEGGSEKSYLDMEQAVEIFCDKDGSILRNFIDCFLLEWNSSSVRLEAKCVLYGTWHHGKQSFKENTLRSLLTKIKYLPSYGQNIVEYIELMTWLLGKVYENSSKHDGDLIRQCLSPDIISCMYETLHSQNELLANHPNSRIYNTLSSLVEFDGYYLESEPCVACSCPEVPYSRMKLESIKSETKFTDNRIIVKCTGSYTIQTVTMNVHDARKSKSVKVLNLYYNNRPVADLSELKNNWSLWRRAKSCHLVFNQTELKVEFPIPITACNFMIELDSFYENLQASSLESLQCPRCSRSVTDKHGICSNCHENAYQCRQCRNINYDNVDSFLCNECGYSKYGRFEFHFMAKPSFSFDIMENDEDMKKGLAAIEAESENAHRRYQQLLGFKKPLLKLVSSIGEHEIDSQQKDTVQQMMVSLPGPSCKINRKILLLGVLYGEKCKAAFDSVSKSVQTLQGLRRVLMNYLHHKNSDSAAASSTFSMSRSPNNCYGCAMTFVTQCLELFQVLSKIPNCKKQLVSAGILSELFENNLHQGPKTARTQARAVLSALSDGDVDAVSELNGLIQKKVMYCLEHHRSMDIALATREDLLLLSETCAVGDEFWEARLRVAFQLLFSSIKVGAKHPAISEHVILPCLRIISQACTPPKTENVDKEMEGGKSLSSQNKDDKTLSPSLSNVHSGEGKSPSELSEKHWDSSRKSQDVPLLSYSEWEKGASYLDFVRRQYKVTQVVKATSQRARQDSQRFDYLAFKYFLRWKRIACRRTGKSDFSTFELGSWVSELVLSACSQSIRTEMCTLISLLCAQNSSRQFQLLNLLMVLLPASLSAGESAAEYYDLLFKMTHSEDARLFLTAKGCLTTICKLMTQEVGTIASQERSLHIDISQGFILHKLIELLSKFLEFILEQLCNMICPSKPEPVYLLILNKSHTQEEFIRGSMTKNPYSSSEIGPLMRDVKNKICHQLDLMGLVEDDFSMELLVAGNIISLDLSIAQVYEQVWKKSNNQSQNAVTNSALLSSGGFTSGKDCPPMTVTYRLQGLDGEATEPMIKELEEDREESQDPEVEFAIAGAVRDCGGLEIILSMIQHFRDEELKSNQEELGSVLNLLMYCCKIRENRRTLLQAGALGLLLETARRAFSIDAMEPAEGILLIVESLTMEANEKWAFGLRLPSVPLILSMLRGLSRGHLATQTCIYEEGILPLLHALEGVPGENEIGARAENLLDTLSDKENTGDGFLVEKVLELRHATRDEMRRRALRKREELLQGLGMRRELSSDGGERIVVSQPTIEGLEDVEEEDGLACMVCREGYTLRPNDMLGVYSYGKHVNLGGGNSGSARGECVYTIVSHFNIIHFQCHQEAKRADAALKNPKKEWEGATLRNNVTLCNCIFPIRGPSVPAMQYLRCVDQYWDNLSALGRADGSRLRLLTYDIVLS</sequence>
<dbReference type="PROSITE" id="PS01357">
    <property type="entry name" value="ZF_ZZ_1"/>
    <property type="match status" value="1"/>
</dbReference>
<reference evidence="18" key="2">
    <citation type="submission" date="2023-06" db="EMBL/GenBank/DDBJ databases">
        <authorList>
            <person name="Ma L."/>
            <person name="Liu K.-W."/>
            <person name="Li Z."/>
            <person name="Hsiao Y.-Y."/>
            <person name="Qi Y."/>
            <person name="Fu T."/>
            <person name="Tang G."/>
            <person name="Zhang D."/>
            <person name="Sun W.-H."/>
            <person name="Liu D.-K."/>
            <person name="Li Y."/>
            <person name="Chen G.-Z."/>
            <person name="Liu X.-D."/>
            <person name="Liao X.-Y."/>
            <person name="Jiang Y.-T."/>
            <person name="Yu X."/>
            <person name="Hao Y."/>
            <person name="Huang J."/>
            <person name="Zhao X.-W."/>
            <person name="Ke S."/>
            <person name="Chen Y.-Y."/>
            <person name="Wu W.-L."/>
            <person name="Hsu J.-L."/>
            <person name="Lin Y.-F."/>
            <person name="Huang M.-D."/>
            <person name="Li C.-Y."/>
            <person name="Huang L."/>
            <person name="Wang Z.-W."/>
            <person name="Zhao X."/>
            <person name="Zhong W.-Y."/>
            <person name="Peng D.-H."/>
            <person name="Ahmad S."/>
            <person name="Lan S."/>
            <person name="Zhang J.-S."/>
            <person name="Tsai W.-C."/>
            <person name="Van De Peer Y."/>
            <person name="Liu Z.-J."/>
        </authorList>
    </citation>
    <scope>NUCLEOTIDE SEQUENCE</scope>
    <source>
        <strain evidence="18">SCP</strain>
        <tissue evidence="18">Leaves</tissue>
    </source>
</reference>
<evidence type="ECO:0000256" key="2">
    <source>
        <dbReference type="ARBA" id="ARBA00009970"/>
    </source>
</evidence>
<dbReference type="SMART" id="SM00396">
    <property type="entry name" value="ZnF_UBR1"/>
    <property type="match status" value="1"/>
</dbReference>
<dbReference type="Gene3D" id="3.30.60.90">
    <property type="match status" value="1"/>
</dbReference>
<dbReference type="SUPFAM" id="SSF57850">
    <property type="entry name" value="RING/U-box"/>
    <property type="match status" value="1"/>
</dbReference>